<comment type="caution">
    <text evidence="1">The sequence shown here is derived from an EMBL/GenBank/DDBJ whole genome shotgun (WGS) entry which is preliminary data.</text>
</comment>
<dbReference type="Proteomes" id="UP001190491">
    <property type="component" value="Unassembled WGS sequence"/>
</dbReference>
<proteinExistence type="predicted"/>
<sequence length="214" mass="23845">MTFTRSLLIAIAAMFLMLTGCRRNSPEADFWQWFQKNEASLFDFERDQRAVFDRLSAEMHKVDPSLTFEFGPKQGGQREFVISADGVRAAFPRVVSLASSAPPLPRWKIIKFRPRREPADIQFHGVTVKAQSVSVEIHPDGEKAALTVLIPGYSASQRQTFGGIAFLFLDQALGEFDVETHVGNVDVRAPLPDDSNAIPLEALPRAFDAAVLKR</sequence>
<organism evidence="1 4">
    <name type="scientific">Ralstonia flatus</name>
    <dbReference type="NCBI Taxonomy" id="3058601"/>
    <lineage>
        <taxon>Bacteria</taxon>
        <taxon>Pseudomonadati</taxon>
        <taxon>Pseudomonadota</taxon>
        <taxon>Betaproteobacteria</taxon>
        <taxon>Burkholderiales</taxon>
        <taxon>Burkholderiaceae</taxon>
        <taxon>Ralstonia</taxon>
    </lineage>
</organism>
<evidence type="ECO:0000313" key="2">
    <source>
        <dbReference type="EMBL" id="CAJ0904659.1"/>
    </source>
</evidence>
<evidence type="ECO:0000313" key="4">
    <source>
        <dbReference type="Proteomes" id="UP001190491"/>
    </source>
</evidence>
<reference evidence="1 3" key="1">
    <citation type="submission" date="2023-07" db="EMBL/GenBank/DDBJ databases">
        <authorList>
            <person name="Peeters C."/>
        </authorList>
    </citation>
    <scope>NUCLEOTIDE SEQUENCE</scope>
    <source>
        <strain evidence="2 3">LMG 32965</strain>
        <strain evidence="1">R-77567</strain>
    </source>
</reference>
<evidence type="ECO:0008006" key="5">
    <source>
        <dbReference type="Google" id="ProtNLM"/>
    </source>
</evidence>
<evidence type="ECO:0000313" key="1">
    <source>
        <dbReference type="EMBL" id="CAJ0896692.1"/>
    </source>
</evidence>
<dbReference type="RefSeq" id="WP_206271940.1">
    <property type="nucleotide sequence ID" value="NZ_CAUDKO010000017.1"/>
</dbReference>
<evidence type="ECO:0000313" key="3">
    <source>
        <dbReference type="Proteomes" id="UP001189792"/>
    </source>
</evidence>
<keyword evidence="3" id="KW-1185">Reference proteome</keyword>
<dbReference type="Proteomes" id="UP001189792">
    <property type="component" value="Unassembled WGS sequence"/>
</dbReference>
<accession>A0AAD2C1U9</accession>
<protein>
    <recommendedName>
        <fullName evidence="5">Lipoprotein</fullName>
    </recommendedName>
</protein>
<gene>
    <name evidence="2" type="ORF">R77564_05145</name>
    <name evidence="1" type="ORF">R77567_04750</name>
</gene>
<dbReference type="EMBL" id="CAUDLI010000017">
    <property type="protein sequence ID" value="CAJ0904659.1"/>
    <property type="molecule type" value="Genomic_DNA"/>
</dbReference>
<dbReference type="PROSITE" id="PS51257">
    <property type="entry name" value="PROKAR_LIPOPROTEIN"/>
    <property type="match status" value="1"/>
</dbReference>
<dbReference type="AlphaFoldDB" id="A0AAD2C1U9"/>
<dbReference type="EMBL" id="CAUDKO010000017">
    <property type="protein sequence ID" value="CAJ0896692.1"/>
    <property type="molecule type" value="Genomic_DNA"/>
</dbReference>
<name>A0AAD2C1U9_9RALS</name>